<dbReference type="Proteomes" id="UP000597459">
    <property type="component" value="Unassembled WGS sequence"/>
</dbReference>
<sequence length="54" mass="5921">MCGLLVHPAQTHAVMFVTACVSVLGLLMLIAATYMIGRCLFRGVRWSVGRVRQS</sequence>
<evidence type="ECO:0000313" key="2">
    <source>
        <dbReference type="EMBL" id="NHO55369.1"/>
    </source>
</evidence>
<dbReference type="EMBL" id="WOTH01000070">
    <property type="protein sequence ID" value="NHO55369.1"/>
    <property type="molecule type" value="Genomic_DNA"/>
</dbReference>
<accession>A0A967BAJ7</accession>
<reference evidence="2" key="1">
    <citation type="submission" date="2019-11" db="EMBL/GenBank/DDBJ databases">
        <title>Description of new Acetobacter species.</title>
        <authorList>
            <person name="Cleenwerck I."/>
            <person name="Sombolestani A.S."/>
        </authorList>
    </citation>
    <scope>NUCLEOTIDE SEQUENCE</scope>
    <source>
        <strain evidence="2">LMG 1626</strain>
    </source>
</reference>
<dbReference type="AlphaFoldDB" id="A0A967BAJ7"/>
<comment type="caution">
    <text evidence="2">The sequence shown here is derived from an EMBL/GenBank/DDBJ whole genome shotgun (WGS) entry which is preliminary data.</text>
</comment>
<protein>
    <submittedName>
        <fullName evidence="2">Uncharacterized protein</fullName>
    </submittedName>
</protein>
<keyword evidence="1" id="KW-0812">Transmembrane</keyword>
<organism evidence="2 3">
    <name type="scientific">Acetobacter estunensis</name>
    <dbReference type="NCBI Taxonomy" id="104097"/>
    <lineage>
        <taxon>Bacteria</taxon>
        <taxon>Pseudomonadati</taxon>
        <taxon>Pseudomonadota</taxon>
        <taxon>Alphaproteobacteria</taxon>
        <taxon>Acetobacterales</taxon>
        <taxon>Acetobacteraceae</taxon>
        <taxon>Acetobacter</taxon>
    </lineage>
</organism>
<evidence type="ECO:0000256" key="1">
    <source>
        <dbReference type="SAM" id="Phobius"/>
    </source>
</evidence>
<gene>
    <name evidence="2" type="ORF">GOB87_15750</name>
</gene>
<feature type="transmembrane region" description="Helical" evidence="1">
    <location>
        <begin position="13"/>
        <end position="36"/>
    </location>
</feature>
<proteinExistence type="predicted"/>
<keyword evidence="1" id="KW-1133">Transmembrane helix</keyword>
<keyword evidence="1" id="KW-0472">Membrane</keyword>
<keyword evidence="3" id="KW-1185">Reference proteome</keyword>
<evidence type="ECO:0000313" key="3">
    <source>
        <dbReference type="Proteomes" id="UP000597459"/>
    </source>
</evidence>
<name>A0A967BAJ7_9PROT</name>